<dbReference type="AlphaFoldDB" id="A0A0A9I155"/>
<sequence>MRLLSATTASSLSVILRKTLNALHIAPSTL</sequence>
<organism evidence="1">
    <name type="scientific">Arundo donax</name>
    <name type="common">Giant reed</name>
    <name type="synonym">Donax arundinaceus</name>
    <dbReference type="NCBI Taxonomy" id="35708"/>
    <lineage>
        <taxon>Eukaryota</taxon>
        <taxon>Viridiplantae</taxon>
        <taxon>Streptophyta</taxon>
        <taxon>Embryophyta</taxon>
        <taxon>Tracheophyta</taxon>
        <taxon>Spermatophyta</taxon>
        <taxon>Magnoliopsida</taxon>
        <taxon>Liliopsida</taxon>
        <taxon>Poales</taxon>
        <taxon>Poaceae</taxon>
        <taxon>PACMAD clade</taxon>
        <taxon>Arundinoideae</taxon>
        <taxon>Arundineae</taxon>
        <taxon>Arundo</taxon>
    </lineage>
</organism>
<evidence type="ECO:0000313" key="1">
    <source>
        <dbReference type="EMBL" id="JAE38903.1"/>
    </source>
</evidence>
<dbReference type="EMBL" id="GBRH01158993">
    <property type="protein sequence ID" value="JAE38903.1"/>
    <property type="molecule type" value="Transcribed_RNA"/>
</dbReference>
<name>A0A0A9I155_ARUDO</name>
<protein>
    <submittedName>
        <fullName evidence="1">Uncharacterized protein</fullName>
    </submittedName>
</protein>
<accession>A0A0A9I155</accession>
<proteinExistence type="predicted"/>
<reference evidence="1" key="2">
    <citation type="journal article" date="2015" name="Data Brief">
        <title>Shoot transcriptome of the giant reed, Arundo donax.</title>
        <authorList>
            <person name="Barrero R.A."/>
            <person name="Guerrero F.D."/>
            <person name="Moolhuijzen P."/>
            <person name="Goolsby J.A."/>
            <person name="Tidwell J."/>
            <person name="Bellgard S.E."/>
            <person name="Bellgard M.I."/>
        </authorList>
    </citation>
    <scope>NUCLEOTIDE SEQUENCE</scope>
    <source>
        <tissue evidence="1">Shoot tissue taken approximately 20 cm above the soil surface</tissue>
    </source>
</reference>
<reference evidence="1" key="1">
    <citation type="submission" date="2014-09" db="EMBL/GenBank/DDBJ databases">
        <authorList>
            <person name="Magalhaes I.L.F."/>
            <person name="Oliveira U."/>
            <person name="Santos F.R."/>
            <person name="Vidigal T.H.D.A."/>
            <person name="Brescovit A.D."/>
            <person name="Santos A.J."/>
        </authorList>
    </citation>
    <scope>NUCLEOTIDE SEQUENCE</scope>
    <source>
        <tissue evidence="1">Shoot tissue taken approximately 20 cm above the soil surface</tissue>
    </source>
</reference>